<protein>
    <recommendedName>
        <fullName evidence="5">Conjugal transfer protein TraW</fullName>
    </recommendedName>
</protein>
<proteinExistence type="predicted"/>
<dbReference type="EMBL" id="JPUA01000004">
    <property type="protein sequence ID" value="OWV31245.1"/>
    <property type="molecule type" value="Genomic_DNA"/>
</dbReference>
<organism evidence="3 4">
    <name type="scientific">Halomonas campaniensis</name>
    <dbReference type="NCBI Taxonomy" id="213554"/>
    <lineage>
        <taxon>Bacteria</taxon>
        <taxon>Pseudomonadati</taxon>
        <taxon>Pseudomonadota</taxon>
        <taxon>Gammaproteobacteria</taxon>
        <taxon>Oceanospirillales</taxon>
        <taxon>Halomonadaceae</taxon>
        <taxon>Halomonas</taxon>
    </lineage>
</organism>
<evidence type="ECO:0000256" key="1">
    <source>
        <dbReference type="SAM" id="MobiDB-lite"/>
    </source>
</evidence>
<comment type="caution">
    <text evidence="3">The sequence shown here is derived from an EMBL/GenBank/DDBJ whole genome shotgun (WGS) entry which is preliminary data.</text>
</comment>
<feature type="region of interest" description="Disordered" evidence="1">
    <location>
        <begin position="112"/>
        <end position="135"/>
    </location>
</feature>
<keyword evidence="4" id="KW-1185">Reference proteome</keyword>
<feature type="chain" id="PRO_5012602927" description="Conjugal transfer protein TraW" evidence="2">
    <location>
        <begin position="24"/>
        <end position="402"/>
    </location>
</feature>
<dbReference type="RefSeq" id="WP_088698670.1">
    <property type="nucleotide sequence ID" value="NZ_JPUA01000004.1"/>
</dbReference>
<sequence length="402" mass="42668">MKFKIHIKPLAAALLLVSAPVYAAWPVSVVASAPMTQFITMHWIPFVTNLEITLQQLGAAINSSAQQISSAVQSASEAERNLAVKQAYNERLYQARNAVQVPSSICVESASGGASPASAGATRNRTSIEGGGGGASLSTLNEASNLLVNGPAEPSDIAALQTANSTSEFCSPSDAARYGGTNVCPAANTEMPAADKRVASVLIGAGPYGKTEDATFTQEQADVARLYVRNATRRNVAPQLEKGEADTAAGQAYIGTSTQYQSMISAAEQPAIEAIANRMPVPSTEQFINDALETPSAQSYWNATASDEAKDTDTVSYRELEKFEVGRRYGNVAYGQDLQGMSGDNLIRELIRVESLNAHLTLGLKQQLEQANIISGQQLASIARTEYEPILQSQLQAIYGSQ</sequence>
<name>A0A246S460_9GAMM</name>
<feature type="compositionally biased region" description="Low complexity" evidence="1">
    <location>
        <begin position="112"/>
        <end position="121"/>
    </location>
</feature>
<evidence type="ECO:0000313" key="3">
    <source>
        <dbReference type="EMBL" id="OWV31245.1"/>
    </source>
</evidence>
<evidence type="ECO:0008006" key="5">
    <source>
        <dbReference type="Google" id="ProtNLM"/>
    </source>
</evidence>
<dbReference type="OrthoDB" id="8677989at2"/>
<dbReference type="NCBIfam" id="NF033888">
    <property type="entry name" value="conj_TraW"/>
    <property type="match status" value="1"/>
</dbReference>
<dbReference type="InterPro" id="IPR053782">
    <property type="entry name" value="TraW-like"/>
</dbReference>
<evidence type="ECO:0000313" key="4">
    <source>
        <dbReference type="Proteomes" id="UP000197334"/>
    </source>
</evidence>
<feature type="signal peptide" evidence="2">
    <location>
        <begin position="1"/>
        <end position="23"/>
    </location>
</feature>
<evidence type="ECO:0000256" key="2">
    <source>
        <dbReference type="SAM" id="SignalP"/>
    </source>
</evidence>
<dbReference type="Proteomes" id="UP000197334">
    <property type="component" value="Unassembled WGS sequence"/>
</dbReference>
<reference evidence="3 4" key="1">
    <citation type="submission" date="2014-08" db="EMBL/GenBank/DDBJ databases">
        <title>Draft genome sequence of a novel L-asparaginase producing marine bacterium, Halomonas campaniensis.</title>
        <authorList>
            <person name="Sundarakrishnan B."/>
            <person name="Moushumi Priya A."/>
            <person name="Raman G."/>
            <person name="Sakthivel N."/>
            <person name="Park S."/>
            <person name="Jayachandran S."/>
        </authorList>
    </citation>
    <scope>NUCLEOTIDE SEQUENCE [LARGE SCALE GENOMIC DNA]</scope>
    <source>
        <strain evidence="3 4">SK03</strain>
    </source>
</reference>
<gene>
    <name evidence="3" type="ORF">JI62_02530</name>
</gene>
<keyword evidence="2" id="KW-0732">Signal</keyword>
<dbReference type="AlphaFoldDB" id="A0A246S460"/>
<accession>A0A246S460</accession>